<dbReference type="Gene3D" id="3.40.50.150">
    <property type="entry name" value="Vaccinia Virus protein VP39"/>
    <property type="match status" value="1"/>
</dbReference>
<keyword evidence="1 5" id="KW-0489">Methyltransferase</keyword>
<dbReference type="PIRSF" id="PIRSF037167">
    <property type="entry name" value="Mtase_YfcB_prd"/>
    <property type="match status" value="1"/>
</dbReference>
<keyword evidence="5" id="KW-0689">Ribosomal protein</keyword>
<dbReference type="InterPro" id="IPR017127">
    <property type="entry name" value="Ribosome_uL3_MTase"/>
</dbReference>
<dbReference type="GO" id="GO:0036009">
    <property type="term" value="F:protein-glutamine N-methyltransferase activity"/>
    <property type="evidence" value="ECO:0007669"/>
    <property type="project" value="InterPro"/>
</dbReference>
<dbReference type="Gene3D" id="1.10.8.10">
    <property type="entry name" value="DNA helicase RuvA subunit, C-terminal domain"/>
    <property type="match status" value="1"/>
</dbReference>
<dbReference type="AlphaFoldDB" id="A0A853JA41"/>
<dbReference type="NCBIfam" id="TIGR00536">
    <property type="entry name" value="hemK_fam"/>
    <property type="match status" value="1"/>
</dbReference>
<dbReference type="PANTHER" id="PTHR47806:SF1">
    <property type="entry name" value="RIBOSOMAL PROTEIN UL3 GLUTAMINE METHYLTRANSFERASE"/>
    <property type="match status" value="1"/>
</dbReference>
<evidence type="ECO:0000259" key="4">
    <source>
        <dbReference type="Pfam" id="PF05175"/>
    </source>
</evidence>
<comment type="caution">
    <text evidence="5">The sequence shown here is derived from an EMBL/GenBank/DDBJ whole genome shotgun (WGS) entry which is preliminary data.</text>
</comment>
<dbReference type="Proteomes" id="UP000578091">
    <property type="component" value="Unassembled WGS sequence"/>
</dbReference>
<keyword evidence="3" id="KW-0949">S-adenosyl-L-methionine</keyword>
<dbReference type="PANTHER" id="PTHR47806">
    <property type="entry name" value="50S RIBOSOMAL PROTEIN L3 GLUTAMINE METHYLTRANSFERASE"/>
    <property type="match status" value="1"/>
</dbReference>
<evidence type="ECO:0000256" key="2">
    <source>
        <dbReference type="ARBA" id="ARBA00022679"/>
    </source>
</evidence>
<protein>
    <submittedName>
        <fullName evidence="5">50S ribosomal protein L3 N(5)-glutamine methyltransferase</fullName>
        <ecNumber evidence="5">2.1.1.298</ecNumber>
    </submittedName>
</protein>
<dbReference type="NCBIfam" id="TIGR03533">
    <property type="entry name" value="L3_gln_methyl"/>
    <property type="match status" value="1"/>
</dbReference>
<dbReference type="InterPro" id="IPR029063">
    <property type="entry name" value="SAM-dependent_MTases_sf"/>
</dbReference>
<keyword evidence="2 5" id="KW-0808">Transferase</keyword>
<dbReference type="GO" id="GO:0032259">
    <property type="term" value="P:methylation"/>
    <property type="evidence" value="ECO:0007669"/>
    <property type="project" value="UniProtKB-KW"/>
</dbReference>
<evidence type="ECO:0000313" key="5">
    <source>
        <dbReference type="EMBL" id="NZA26086.1"/>
    </source>
</evidence>
<accession>A0A853JA41</accession>
<evidence type="ECO:0000256" key="1">
    <source>
        <dbReference type="ARBA" id="ARBA00022603"/>
    </source>
</evidence>
<keyword evidence="5" id="KW-0687">Ribonucleoprotein</keyword>
<dbReference type="CDD" id="cd02440">
    <property type="entry name" value="AdoMet_MTases"/>
    <property type="match status" value="1"/>
</dbReference>
<dbReference type="EC" id="2.1.1.298" evidence="5"/>
<dbReference type="GO" id="GO:0005840">
    <property type="term" value="C:ribosome"/>
    <property type="evidence" value="ECO:0007669"/>
    <property type="project" value="UniProtKB-KW"/>
</dbReference>
<dbReference type="GO" id="GO:0003676">
    <property type="term" value="F:nucleic acid binding"/>
    <property type="evidence" value="ECO:0007669"/>
    <property type="project" value="InterPro"/>
</dbReference>
<organism evidence="5 6">
    <name type="scientific">Luteimonas salinisoli</name>
    <dbReference type="NCBI Taxonomy" id="2752307"/>
    <lineage>
        <taxon>Bacteria</taxon>
        <taxon>Pseudomonadati</taxon>
        <taxon>Pseudomonadota</taxon>
        <taxon>Gammaproteobacteria</taxon>
        <taxon>Lysobacterales</taxon>
        <taxon>Lysobacteraceae</taxon>
        <taxon>Luteimonas</taxon>
    </lineage>
</organism>
<dbReference type="Pfam" id="PF05175">
    <property type="entry name" value="MTS"/>
    <property type="match status" value="1"/>
</dbReference>
<sequence length="323" mass="35087">MTDELQTIIDLIRYGASRFSAAGLTFGHSYDNALDEATQLTLHALHLPHDLPPAYGQARVTLAEKEEVLGLFLRRIEERVPAAYLTGEAWFAGLSFRCDPRALVPRSPIAELIEAGFEPWLGGREVRRALDLCTGSGCIALAMAHYNPDWHVDGADLSDDALALARENQARLGVGNVRLLRSDLFSALQGEHYDLIVTNPPYVTDDETDALPREYSHEPELGLRAGGDGLDLVLKILRDAPLHLREDGLLICEVGEAERALSALLPDLPLVWVEFKVGQMGVFVAECHDLVAHNTRISTLAAAREPSAAASGEASDPAPAGLF</sequence>
<gene>
    <name evidence="5" type="primary">prmB</name>
    <name evidence="5" type="ORF">H0E84_06780</name>
</gene>
<reference evidence="5 6" key="1">
    <citation type="submission" date="2020-07" db="EMBL/GenBank/DDBJ databases">
        <title>Luteimonas sp. SJ-92.</title>
        <authorList>
            <person name="Huang X.-X."/>
            <person name="Xu L."/>
            <person name="Sun J.-Q."/>
        </authorList>
    </citation>
    <scope>NUCLEOTIDE SEQUENCE [LARGE SCALE GENOMIC DNA]</scope>
    <source>
        <strain evidence="5 6">SJ-92</strain>
    </source>
</reference>
<name>A0A853JA41_9GAMM</name>
<proteinExistence type="predicted"/>
<evidence type="ECO:0000256" key="3">
    <source>
        <dbReference type="ARBA" id="ARBA00022691"/>
    </source>
</evidence>
<evidence type="ECO:0000313" key="6">
    <source>
        <dbReference type="Proteomes" id="UP000578091"/>
    </source>
</evidence>
<dbReference type="InterPro" id="IPR002052">
    <property type="entry name" value="DNA_methylase_N6_adenine_CS"/>
</dbReference>
<dbReference type="GO" id="GO:0005829">
    <property type="term" value="C:cytosol"/>
    <property type="evidence" value="ECO:0007669"/>
    <property type="project" value="TreeGrafter"/>
</dbReference>
<keyword evidence="6" id="KW-1185">Reference proteome</keyword>
<feature type="domain" description="Methyltransferase small" evidence="4">
    <location>
        <begin position="126"/>
        <end position="209"/>
    </location>
</feature>
<dbReference type="SUPFAM" id="SSF53335">
    <property type="entry name" value="S-adenosyl-L-methionine-dependent methyltransferases"/>
    <property type="match status" value="1"/>
</dbReference>
<dbReference type="PROSITE" id="PS00092">
    <property type="entry name" value="N6_MTASE"/>
    <property type="match status" value="1"/>
</dbReference>
<dbReference type="EMBL" id="JACCKA010000047">
    <property type="protein sequence ID" value="NZA26086.1"/>
    <property type="molecule type" value="Genomic_DNA"/>
</dbReference>
<dbReference type="InterPro" id="IPR007848">
    <property type="entry name" value="Small_mtfrase_dom"/>
</dbReference>
<dbReference type="InterPro" id="IPR004556">
    <property type="entry name" value="HemK-like"/>
</dbReference>
<dbReference type="RefSeq" id="WP_180677883.1">
    <property type="nucleotide sequence ID" value="NZ_JACCKA010000047.1"/>
</dbReference>